<dbReference type="RefSeq" id="WP_169266521.1">
    <property type="nucleotide sequence ID" value="NZ_QMEC01000083.1"/>
</dbReference>
<gene>
    <name evidence="1" type="ORF">DP115_20025</name>
</gene>
<comment type="caution">
    <text evidence="1">The sequence shown here is derived from an EMBL/GenBank/DDBJ whole genome shotgun (WGS) entry which is preliminary data.</text>
</comment>
<proteinExistence type="predicted"/>
<keyword evidence="2" id="KW-1185">Reference proteome</keyword>
<name>A0ABX1MDD8_9CYAN</name>
<protein>
    <submittedName>
        <fullName evidence="1">Glycosyltransferase family 1 protein</fullName>
    </submittedName>
</protein>
<sequence>MSSKLRIIVTGLVGLYPVGGVAWDYLQYVIGLAQLGHDVYYHEDTWSWPYHPLNKTYTSEGNYSAQYIRDFFNHYAPELLERWHYLHLHSTSFGMNQAEFDEVARTADVFLNVSGACIIPDNLSSRCVKIFLDTDPGYNQLMLSERFDWSENVERWCTQVAAHDQHFTYAENIYSTKCIIPKVDFEWKTTRMPVVMDLWEQVARVEPPQMEAWTTVMTWNAFKGKLVYKGVEYKSKGSEFEKVLSLPQHTSVPLKVAVGGVNAPLARLANAGWNVVDGPTVTLTPESYQKFIANSRGELSSAKHVYVAMSSGWFSCRSACYLAGARPVVVQDTGFTEVFPVGEGLLTFKTQEEAVAAIYNVEANYTLHAKTARDIAYEYFDSEKVLRNFIEKVNH</sequence>
<organism evidence="1 2">
    <name type="scientific">Brasilonema octagenarum UFV-OR1</name>
    <dbReference type="NCBI Taxonomy" id="417115"/>
    <lineage>
        <taxon>Bacteria</taxon>
        <taxon>Bacillati</taxon>
        <taxon>Cyanobacteriota</taxon>
        <taxon>Cyanophyceae</taxon>
        <taxon>Nostocales</taxon>
        <taxon>Scytonemataceae</taxon>
        <taxon>Brasilonema</taxon>
        <taxon>Octagenarum group</taxon>
    </lineage>
</organism>
<dbReference type="EMBL" id="QMEC01000083">
    <property type="protein sequence ID" value="NMF64934.1"/>
    <property type="molecule type" value="Genomic_DNA"/>
</dbReference>
<dbReference type="Proteomes" id="UP000762253">
    <property type="component" value="Unassembled WGS sequence"/>
</dbReference>
<reference evidence="1 2" key="1">
    <citation type="submission" date="2018-06" db="EMBL/GenBank/DDBJ databases">
        <title>Comparative genomics of Brasilonema spp. strains.</title>
        <authorList>
            <person name="Alvarenga D.O."/>
            <person name="Fiore M.F."/>
            <person name="Varani A.M."/>
        </authorList>
    </citation>
    <scope>NUCLEOTIDE SEQUENCE [LARGE SCALE GENOMIC DNA]</scope>
    <source>
        <strain evidence="1 2">UFV-OR1</strain>
    </source>
</reference>
<evidence type="ECO:0000313" key="1">
    <source>
        <dbReference type="EMBL" id="NMF64934.1"/>
    </source>
</evidence>
<evidence type="ECO:0000313" key="2">
    <source>
        <dbReference type="Proteomes" id="UP000762253"/>
    </source>
</evidence>
<accession>A0ABX1MDD8</accession>